<accession>A0A6J4KZK5</accession>
<proteinExistence type="predicted"/>
<name>A0A6J4KZK5_9GAMM</name>
<dbReference type="EMBL" id="CADCUA010000261">
    <property type="protein sequence ID" value="CAA9315445.1"/>
    <property type="molecule type" value="Genomic_DNA"/>
</dbReference>
<gene>
    <name evidence="1" type="ORF">AVDCRST_MAG71-970</name>
</gene>
<organism evidence="1">
    <name type="scientific">uncultured Lysobacter sp</name>
    <dbReference type="NCBI Taxonomy" id="271060"/>
    <lineage>
        <taxon>Bacteria</taxon>
        <taxon>Pseudomonadati</taxon>
        <taxon>Pseudomonadota</taxon>
        <taxon>Gammaproteobacteria</taxon>
        <taxon>Lysobacterales</taxon>
        <taxon>Lysobacteraceae</taxon>
        <taxon>Lysobacter</taxon>
        <taxon>environmental samples</taxon>
    </lineage>
</organism>
<protein>
    <submittedName>
        <fullName evidence="1">Uncharacterized protein</fullName>
    </submittedName>
</protein>
<dbReference type="AlphaFoldDB" id="A0A6J4KZK5"/>
<sequence>MQTLHMHDPALSRMPPRPRIVMREIDIDPEWIDFGPDDPLEAERWINACASCGEVPSLRFEQTAHVVRCDCGVVGNAGKLASVAAINWNKSPASIHPSYRDLPFFDLSQLGIDEARAKLVRIRDYLVEQKHRCEQRVRLRQPVGHRYFQRMRAYLAWSIYALGLVKEAELAAADRSALPVSSKPVQNPAAI</sequence>
<evidence type="ECO:0000313" key="1">
    <source>
        <dbReference type="EMBL" id="CAA9315445.1"/>
    </source>
</evidence>
<reference evidence="1" key="1">
    <citation type="submission" date="2020-02" db="EMBL/GenBank/DDBJ databases">
        <authorList>
            <person name="Meier V. D."/>
        </authorList>
    </citation>
    <scope>NUCLEOTIDE SEQUENCE</scope>
    <source>
        <strain evidence="1">AVDCRST_MAG71</strain>
    </source>
</reference>